<evidence type="ECO:0000313" key="11">
    <source>
        <dbReference type="EMBL" id="SCZ49890.1"/>
    </source>
</evidence>
<dbReference type="CDD" id="cd00419">
    <property type="entry name" value="Ferrochelatase_C"/>
    <property type="match status" value="1"/>
</dbReference>
<dbReference type="FunFam" id="3.40.50.1400:FF:000002">
    <property type="entry name" value="Ferrochelatase"/>
    <property type="match status" value="1"/>
</dbReference>
<dbReference type="UniPathway" id="UPA00252">
    <property type="reaction ID" value="UER00325"/>
</dbReference>
<dbReference type="InterPro" id="IPR033659">
    <property type="entry name" value="Ferrochelatase_N"/>
</dbReference>
<comment type="function">
    <text evidence="9">Catalyzes the ferrous insertion into protoporphyrin IX.</text>
</comment>
<comment type="catalytic activity">
    <reaction evidence="9">
        <text>heme b + 2 H(+) = protoporphyrin IX + Fe(2+)</text>
        <dbReference type="Rhea" id="RHEA:22584"/>
        <dbReference type="ChEBI" id="CHEBI:15378"/>
        <dbReference type="ChEBI" id="CHEBI:29033"/>
        <dbReference type="ChEBI" id="CHEBI:57306"/>
        <dbReference type="ChEBI" id="CHEBI:60344"/>
        <dbReference type="EC" id="4.98.1.1"/>
    </reaction>
</comment>
<dbReference type="Pfam" id="PF00762">
    <property type="entry name" value="Ferrochelatase"/>
    <property type="match status" value="1"/>
</dbReference>
<dbReference type="GO" id="GO:0046872">
    <property type="term" value="F:metal ion binding"/>
    <property type="evidence" value="ECO:0007669"/>
    <property type="project" value="UniProtKB-KW"/>
</dbReference>
<evidence type="ECO:0000256" key="2">
    <source>
        <dbReference type="ARBA" id="ARBA00022490"/>
    </source>
</evidence>
<dbReference type="GO" id="GO:0004325">
    <property type="term" value="F:ferrochelatase activity"/>
    <property type="evidence" value="ECO:0007669"/>
    <property type="project" value="UniProtKB-UniRule"/>
</dbReference>
<feature type="binding site" evidence="9">
    <location>
        <position position="195"/>
    </location>
    <ligand>
        <name>Fe(2+)</name>
        <dbReference type="ChEBI" id="CHEBI:29033"/>
    </ligand>
</feature>
<dbReference type="PANTHER" id="PTHR11108:SF1">
    <property type="entry name" value="FERROCHELATASE, MITOCHONDRIAL"/>
    <property type="match status" value="1"/>
</dbReference>
<evidence type="ECO:0000256" key="6">
    <source>
        <dbReference type="ARBA" id="ARBA00023239"/>
    </source>
</evidence>
<comment type="pathway">
    <text evidence="9">Porphyrin-containing compound metabolism; protoheme biosynthesis; protoheme from protoporphyrin-IX: step 1/1.</text>
</comment>
<gene>
    <name evidence="9" type="primary">hemH</name>
    <name evidence="11" type="ORF">SAMN03097708_00287</name>
</gene>
<keyword evidence="5 9" id="KW-0350">Heme biosynthesis</keyword>
<dbReference type="CDD" id="cd03411">
    <property type="entry name" value="Ferrochelatase_N"/>
    <property type="match status" value="1"/>
</dbReference>
<dbReference type="GO" id="GO:0006783">
    <property type="term" value="P:heme biosynthetic process"/>
    <property type="evidence" value="ECO:0007669"/>
    <property type="project" value="UniProtKB-UniRule"/>
</dbReference>
<sequence>MLGILVTNLGTPDAPTPKALRRYLAEFLWDRRVVDVPRPLWWLILNGFILRTRPRRSAASYRKVWTEEGSPLMAISRRQTDKIRTELSARLRREVPVVLGMRYGNPSIAKALEELHGQGVDRLLVLPLYPQYSGSTTASTLDAIAAAVRRQRDVPGLRFIRDYHTDSGYLDAMAASILEAREGRPAAQRLLFSFHGTPLRFRSEGDPYYQQCLTTARGIAERLALKSAEWQVVFQSRFGREEWLRPYADETLVRLPGEGIKSVDVVCPGFSADCLETLEEIAEENRHLFLSAGGESYHYIPALNDRSDHIKALAGLIERNVCSWLD</sequence>
<evidence type="ECO:0000313" key="12">
    <source>
        <dbReference type="Proteomes" id="UP000199648"/>
    </source>
</evidence>
<evidence type="ECO:0000256" key="1">
    <source>
        <dbReference type="ARBA" id="ARBA00007718"/>
    </source>
</evidence>
<name>A0A1G5PL82_9GAMM</name>
<dbReference type="AlphaFoldDB" id="A0A1G5PL82"/>
<comment type="subcellular location">
    <subcellularLocation>
        <location evidence="9">Cytoplasm</location>
    </subcellularLocation>
</comment>
<comment type="similarity">
    <text evidence="1 9 10">Belongs to the ferrochelatase family.</text>
</comment>
<dbReference type="Proteomes" id="UP000199648">
    <property type="component" value="Unassembled WGS sequence"/>
</dbReference>
<accession>A0A1G5PL82</accession>
<protein>
    <recommendedName>
        <fullName evidence="9">Ferrochelatase</fullName>
        <ecNumber evidence="9">4.98.1.1</ecNumber>
    </recommendedName>
    <alternativeName>
        <fullName evidence="9">Heme synthase</fullName>
    </alternativeName>
    <alternativeName>
        <fullName evidence="9">Protoheme ferro-lyase</fullName>
    </alternativeName>
</protein>
<dbReference type="EC" id="4.98.1.1" evidence="9"/>
<feature type="binding site" evidence="9">
    <location>
        <position position="276"/>
    </location>
    <ligand>
        <name>Fe(2+)</name>
        <dbReference type="ChEBI" id="CHEBI:29033"/>
    </ligand>
</feature>
<evidence type="ECO:0000256" key="10">
    <source>
        <dbReference type="RuleBase" id="RU004185"/>
    </source>
</evidence>
<dbReference type="EMBL" id="FMWD01000001">
    <property type="protein sequence ID" value="SCZ49890.1"/>
    <property type="molecule type" value="Genomic_DNA"/>
</dbReference>
<dbReference type="OrthoDB" id="9809741at2"/>
<organism evidence="11 12">
    <name type="scientific">Thiohalomonas denitrificans</name>
    <dbReference type="NCBI Taxonomy" id="415747"/>
    <lineage>
        <taxon>Bacteria</taxon>
        <taxon>Pseudomonadati</taxon>
        <taxon>Pseudomonadota</taxon>
        <taxon>Gammaproteobacteria</taxon>
        <taxon>Thiohalomonadales</taxon>
        <taxon>Thiohalomonadaceae</taxon>
        <taxon>Thiohalomonas</taxon>
    </lineage>
</organism>
<evidence type="ECO:0000256" key="3">
    <source>
        <dbReference type="ARBA" id="ARBA00022723"/>
    </source>
</evidence>
<dbReference type="HAMAP" id="MF_00323">
    <property type="entry name" value="Ferrochelatase"/>
    <property type="match status" value="1"/>
</dbReference>
<dbReference type="InterPro" id="IPR001015">
    <property type="entry name" value="Ferrochelatase"/>
</dbReference>
<keyword evidence="3 9" id="KW-0479">Metal-binding</keyword>
<dbReference type="Gene3D" id="3.40.50.1400">
    <property type="match status" value="2"/>
</dbReference>
<evidence type="ECO:0000256" key="7">
    <source>
        <dbReference type="ARBA" id="ARBA00023244"/>
    </source>
</evidence>
<dbReference type="NCBIfam" id="TIGR00109">
    <property type="entry name" value="hemH"/>
    <property type="match status" value="1"/>
</dbReference>
<dbReference type="STRING" id="415747.SAMN03097708_00287"/>
<proteinExistence type="inferred from homology"/>
<keyword evidence="4 9" id="KW-0408">Iron</keyword>
<dbReference type="PANTHER" id="PTHR11108">
    <property type="entry name" value="FERROCHELATASE"/>
    <property type="match status" value="1"/>
</dbReference>
<evidence type="ECO:0000256" key="4">
    <source>
        <dbReference type="ARBA" id="ARBA00023004"/>
    </source>
</evidence>
<dbReference type="SUPFAM" id="SSF53800">
    <property type="entry name" value="Chelatase"/>
    <property type="match status" value="1"/>
</dbReference>
<keyword evidence="7 9" id="KW-0627">Porphyrin biosynthesis</keyword>
<reference evidence="11 12" key="1">
    <citation type="submission" date="2016-10" db="EMBL/GenBank/DDBJ databases">
        <authorList>
            <person name="de Groot N.N."/>
        </authorList>
    </citation>
    <scope>NUCLEOTIDE SEQUENCE [LARGE SCALE GENOMIC DNA]</scope>
    <source>
        <strain evidence="11 12">HLD2</strain>
    </source>
</reference>
<dbReference type="InterPro" id="IPR033644">
    <property type="entry name" value="Ferrochelatase_C"/>
</dbReference>
<keyword evidence="2 9" id="KW-0963">Cytoplasm</keyword>
<keyword evidence="6 9" id="KW-0456">Lyase</keyword>
<dbReference type="GO" id="GO:0005737">
    <property type="term" value="C:cytoplasm"/>
    <property type="evidence" value="ECO:0007669"/>
    <property type="project" value="UniProtKB-SubCell"/>
</dbReference>
<evidence type="ECO:0000256" key="5">
    <source>
        <dbReference type="ARBA" id="ARBA00023133"/>
    </source>
</evidence>
<evidence type="ECO:0000256" key="9">
    <source>
        <dbReference type="HAMAP-Rule" id="MF_00323"/>
    </source>
</evidence>
<keyword evidence="12" id="KW-1185">Reference proteome</keyword>
<comment type="catalytic activity">
    <reaction evidence="8">
        <text>Fe-coproporphyrin III + 2 H(+) = coproporphyrin III + Fe(2+)</text>
        <dbReference type="Rhea" id="RHEA:49572"/>
        <dbReference type="ChEBI" id="CHEBI:15378"/>
        <dbReference type="ChEBI" id="CHEBI:29033"/>
        <dbReference type="ChEBI" id="CHEBI:68438"/>
        <dbReference type="ChEBI" id="CHEBI:131725"/>
        <dbReference type="EC" id="4.99.1.9"/>
    </reaction>
    <physiologicalReaction direction="right-to-left" evidence="8">
        <dbReference type="Rhea" id="RHEA:49574"/>
    </physiologicalReaction>
</comment>
<evidence type="ECO:0000256" key="8">
    <source>
        <dbReference type="ARBA" id="ARBA00024536"/>
    </source>
</evidence>